<evidence type="ECO:0000313" key="7">
    <source>
        <dbReference type="EMBL" id="GEJ57487.1"/>
    </source>
</evidence>
<keyword evidence="3 5" id="KW-1133">Transmembrane helix</keyword>
<evidence type="ECO:0000256" key="5">
    <source>
        <dbReference type="SAM" id="Phobius"/>
    </source>
</evidence>
<comment type="subcellular location">
    <subcellularLocation>
        <location evidence="1">Membrane</location>
        <topology evidence="1">Multi-pass membrane protein</topology>
    </subcellularLocation>
</comment>
<dbReference type="Proteomes" id="UP000503640">
    <property type="component" value="Unassembled WGS sequence"/>
</dbReference>
<dbReference type="EMBL" id="BJTG01000005">
    <property type="protein sequence ID" value="GEJ57487.1"/>
    <property type="molecule type" value="Genomic_DNA"/>
</dbReference>
<dbReference type="Pfam" id="PF04893">
    <property type="entry name" value="Yip1"/>
    <property type="match status" value="1"/>
</dbReference>
<organism evidence="7 8">
    <name type="scientific">Anaeromyxobacter diazotrophicus</name>
    <dbReference type="NCBI Taxonomy" id="2590199"/>
    <lineage>
        <taxon>Bacteria</taxon>
        <taxon>Pseudomonadati</taxon>
        <taxon>Myxococcota</taxon>
        <taxon>Myxococcia</taxon>
        <taxon>Myxococcales</taxon>
        <taxon>Cystobacterineae</taxon>
        <taxon>Anaeromyxobacteraceae</taxon>
        <taxon>Anaeromyxobacter</taxon>
    </lineage>
</organism>
<proteinExistence type="predicted"/>
<feature type="transmembrane region" description="Helical" evidence="5">
    <location>
        <begin position="94"/>
        <end position="112"/>
    </location>
</feature>
<keyword evidence="2 5" id="KW-0812">Transmembrane</keyword>
<name>A0A7I9VNC8_9BACT</name>
<protein>
    <recommendedName>
        <fullName evidence="6">Yip1 domain-containing protein</fullName>
    </recommendedName>
</protein>
<evidence type="ECO:0000259" key="6">
    <source>
        <dbReference type="Pfam" id="PF04893"/>
    </source>
</evidence>
<sequence length="236" mass="24489">MPTAQLFSDTLLAPGRGLAAAAERRSILPALLAATLASLLAAAVLAPRADYRRTVEEQLDAHPEAAAQMSPHDREVAFAQAQKLGAVSTYAQGLLGPALRTLAVAFCLFVAFRLANSPVPFAPTFAVAAWATLPLALKDLLSVPALWRLPGPSIQEAERALPSSLAALLPAGASPRLAAAAGAFDLFALWSLVLVAVGMAGVAGVDRRRSFTVVVLLWVSFVLLQRVAAPGLAGGR</sequence>
<keyword evidence="4 5" id="KW-0472">Membrane</keyword>
<feature type="transmembrane region" description="Helical" evidence="5">
    <location>
        <begin position="177"/>
        <end position="199"/>
    </location>
</feature>
<evidence type="ECO:0000256" key="3">
    <source>
        <dbReference type="ARBA" id="ARBA00022989"/>
    </source>
</evidence>
<evidence type="ECO:0000256" key="2">
    <source>
        <dbReference type="ARBA" id="ARBA00022692"/>
    </source>
</evidence>
<evidence type="ECO:0000256" key="4">
    <source>
        <dbReference type="ARBA" id="ARBA00023136"/>
    </source>
</evidence>
<evidence type="ECO:0000256" key="1">
    <source>
        <dbReference type="ARBA" id="ARBA00004141"/>
    </source>
</evidence>
<gene>
    <name evidence="7" type="ORF">AMYX_22280</name>
</gene>
<reference evidence="8" key="1">
    <citation type="journal article" date="2020" name="Appl. Environ. Microbiol.">
        <title>Diazotrophic Anaeromyxobacter Isolates from Soils.</title>
        <authorList>
            <person name="Masuda Y."/>
            <person name="Yamanaka H."/>
            <person name="Xu Z.X."/>
            <person name="Shiratori Y."/>
            <person name="Aono T."/>
            <person name="Amachi S."/>
            <person name="Senoo K."/>
            <person name="Itoh H."/>
        </authorList>
    </citation>
    <scope>NUCLEOTIDE SEQUENCE [LARGE SCALE GENOMIC DNA]</scope>
    <source>
        <strain evidence="8">R267</strain>
    </source>
</reference>
<feature type="domain" description="Yip1" evidence="6">
    <location>
        <begin position="10"/>
        <end position="223"/>
    </location>
</feature>
<dbReference type="AlphaFoldDB" id="A0A7I9VNC8"/>
<comment type="caution">
    <text evidence="7">The sequence shown here is derived from an EMBL/GenBank/DDBJ whole genome shotgun (WGS) entry which is preliminary data.</text>
</comment>
<dbReference type="RefSeq" id="WP_176065112.1">
    <property type="nucleotide sequence ID" value="NZ_BJTG01000005.1"/>
</dbReference>
<evidence type="ECO:0000313" key="8">
    <source>
        <dbReference type="Proteomes" id="UP000503640"/>
    </source>
</evidence>
<dbReference type="GO" id="GO:0016020">
    <property type="term" value="C:membrane"/>
    <property type="evidence" value="ECO:0007669"/>
    <property type="project" value="UniProtKB-SubCell"/>
</dbReference>
<feature type="transmembrane region" description="Helical" evidence="5">
    <location>
        <begin position="26"/>
        <end position="46"/>
    </location>
</feature>
<accession>A0A7I9VNC8</accession>
<dbReference type="InterPro" id="IPR006977">
    <property type="entry name" value="Yip1_dom"/>
</dbReference>
<keyword evidence="8" id="KW-1185">Reference proteome</keyword>
<feature type="transmembrane region" description="Helical" evidence="5">
    <location>
        <begin position="211"/>
        <end position="229"/>
    </location>
</feature>